<feature type="coiled-coil region" evidence="1">
    <location>
        <begin position="272"/>
        <end position="306"/>
    </location>
</feature>
<feature type="region of interest" description="Disordered" evidence="2">
    <location>
        <begin position="567"/>
        <end position="587"/>
    </location>
</feature>
<feature type="region of interest" description="Disordered" evidence="2">
    <location>
        <begin position="1"/>
        <end position="26"/>
    </location>
</feature>
<protein>
    <submittedName>
        <fullName evidence="3">Uncharacterized protein</fullName>
    </submittedName>
</protein>
<gene>
    <name evidence="3" type="ORF">SLS60_000921</name>
</gene>
<feature type="coiled-coil region" evidence="1">
    <location>
        <begin position="362"/>
        <end position="404"/>
    </location>
</feature>
<proteinExistence type="predicted"/>
<evidence type="ECO:0000313" key="4">
    <source>
        <dbReference type="Proteomes" id="UP001521785"/>
    </source>
</evidence>
<feature type="compositionally biased region" description="Polar residues" evidence="2">
    <location>
        <begin position="567"/>
        <end position="581"/>
    </location>
</feature>
<comment type="caution">
    <text evidence="3">The sequence shown here is derived from an EMBL/GenBank/DDBJ whole genome shotgun (WGS) entry which is preliminary data.</text>
</comment>
<keyword evidence="1" id="KW-0175">Coiled coil</keyword>
<organism evidence="3 4">
    <name type="scientific">Paraconiothyrium brasiliense</name>
    <dbReference type="NCBI Taxonomy" id="300254"/>
    <lineage>
        <taxon>Eukaryota</taxon>
        <taxon>Fungi</taxon>
        <taxon>Dikarya</taxon>
        <taxon>Ascomycota</taxon>
        <taxon>Pezizomycotina</taxon>
        <taxon>Dothideomycetes</taxon>
        <taxon>Pleosporomycetidae</taxon>
        <taxon>Pleosporales</taxon>
        <taxon>Massarineae</taxon>
        <taxon>Didymosphaeriaceae</taxon>
        <taxon>Paraconiothyrium</taxon>
    </lineage>
</organism>
<sequence>MGSRRRSHKYDSPKFTDSELQSPRSSYYVPTRFSRKEAFPAGLPGYPVSSRMEPSATIETATALSTSGYSRLPTSLLHSGKLHKVGLQVASKISQSKATGKAKAEAPKPVKLQVTILEKGSSSAPLSMSLKELQKSMLETQDNLEKVGDVDSVSVLDIVRQWEYAIRRLAQHFERVEEQRIFDLQKAIDSDQKREQIHRQQLAAKDTEFAEAVEQCMAQLAQCDEHNTTMRESLKTHKERQLGFEKEIIALKESLEKSLPLQHEDIERHVKMNYEKALAHELTKKNEEMEKKLECQKDAVRKEMEEVFDMKTAAWFGKKQSAMPPLPTRSPSATPEPKVKQVAHTPKSVEHDANIEYITQLKQDLKKKDQEMKLRIDRQKEEMKAEFGKKIAALKQEYEKNQKNHIATATQTMPLSSTSSVPEIKPVAITPQLEASLTLQAMPPQELWKEEAKFHLRQQSTELSKTPEHTATGKRLNVTDSALSKRKPAADDDASTTTDAASLKRKRTADNNEPAAIDRLSSKRPRTMLKQSRLNSAAQGFSISASQPLPTASSDFSLPTSADNTFTDASDLVSNGTSTSRGYKRRRKLDIEGKRRFHFLGTSHRWHQLLRNPYLPQKLQELMKMGTTTVTKVEGLWSTSYHGLLRWKTLKDDMSEDEIHELSPIYNPPPPLVTYQGLPQWQIVDEDEEF</sequence>
<evidence type="ECO:0000313" key="3">
    <source>
        <dbReference type="EMBL" id="KAL1612692.1"/>
    </source>
</evidence>
<evidence type="ECO:0000256" key="1">
    <source>
        <dbReference type="SAM" id="Coils"/>
    </source>
</evidence>
<name>A0ABR3S7M5_9PLEO</name>
<dbReference type="EMBL" id="JAKJXO020000001">
    <property type="protein sequence ID" value="KAL1612692.1"/>
    <property type="molecule type" value="Genomic_DNA"/>
</dbReference>
<feature type="region of interest" description="Disordered" evidence="2">
    <location>
        <begin position="461"/>
        <end position="535"/>
    </location>
</feature>
<dbReference type="Proteomes" id="UP001521785">
    <property type="component" value="Unassembled WGS sequence"/>
</dbReference>
<accession>A0ABR3S7M5</accession>
<evidence type="ECO:0000256" key="2">
    <source>
        <dbReference type="SAM" id="MobiDB-lite"/>
    </source>
</evidence>
<reference evidence="3 4" key="1">
    <citation type="submission" date="2024-02" db="EMBL/GenBank/DDBJ databases">
        <title>De novo assembly and annotation of 12 fungi associated with fruit tree decline syndrome in Ontario, Canada.</title>
        <authorList>
            <person name="Sulman M."/>
            <person name="Ellouze W."/>
            <person name="Ilyukhin E."/>
        </authorList>
    </citation>
    <scope>NUCLEOTIDE SEQUENCE [LARGE SCALE GENOMIC DNA]</scope>
    <source>
        <strain evidence="3 4">M42-189</strain>
    </source>
</reference>
<keyword evidence="4" id="KW-1185">Reference proteome</keyword>